<dbReference type="GO" id="GO:0004527">
    <property type="term" value="F:exonuclease activity"/>
    <property type="evidence" value="ECO:0007669"/>
    <property type="project" value="UniProtKB-KW"/>
</dbReference>
<comment type="caution">
    <text evidence="12">The sequence shown here is derived from an EMBL/GenBank/DDBJ whole genome shotgun (WGS) entry which is preliminary data.</text>
</comment>
<dbReference type="Gene3D" id="3.30.300.230">
    <property type="match status" value="1"/>
</dbReference>
<evidence type="ECO:0000256" key="4">
    <source>
        <dbReference type="ARBA" id="ARBA00022759"/>
    </source>
</evidence>
<dbReference type="Pfam" id="PF17214">
    <property type="entry name" value="KH_TffA"/>
    <property type="match status" value="1"/>
</dbReference>
<accession>A0A497JJZ1</accession>
<feature type="domain" description="K Homology" evidence="9">
    <location>
        <begin position="94"/>
        <end position="164"/>
    </location>
</feature>
<gene>
    <name evidence="12" type="ORF">DRO07_00570</name>
</gene>
<dbReference type="PANTHER" id="PTHR11203:SF51">
    <property type="entry name" value="CLEAVAGE AND POLYADENYLATION SPECIFICITY FACTOR"/>
    <property type="match status" value="1"/>
</dbReference>
<evidence type="ECO:0000313" key="12">
    <source>
        <dbReference type="EMBL" id="RLG70288.1"/>
    </source>
</evidence>
<keyword evidence="8" id="KW-0694">RNA-binding</keyword>
<evidence type="ECO:0000256" key="1">
    <source>
        <dbReference type="ARBA" id="ARBA00001947"/>
    </source>
</evidence>
<dbReference type="GO" id="GO:0004521">
    <property type="term" value="F:RNA endonuclease activity"/>
    <property type="evidence" value="ECO:0007669"/>
    <property type="project" value="TreeGrafter"/>
</dbReference>
<dbReference type="InterPro" id="IPR015946">
    <property type="entry name" value="KH_dom-like_a/b"/>
</dbReference>
<dbReference type="Gene3D" id="3.60.15.10">
    <property type="entry name" value="Ribonuclease Z/Hydroxyacylglutathione hydrolase-like"/>
    <property type="match status" value="1"/>
</dbReference>
<evidence type="ECO:0000256" key="6">
    <source>
        <dbReference type="ARBA" id="ARBA00022833"/>
    </source>
</evidence>
<evidence type="ECO:0000259" key="11">
    <source>
        <dbReference type="SMART" id="SM01027"/>
    </source>
</evidence>
<organism evidence="12 13">
    <name type="scientific">Candidatus Iainarchaeum sp</name>
    <dbReference type="NCBI Taxonomy" id="3101447"/>
    <lineage>
        <taxon>Archaea</taxon>
        <taxon>Candidatus Iainarchaeota</taxon>
        <taxon>Candidatus Iainarchaeia</taxon>
        <taxon>Candidatus Iainarchaeales</taxon>
        <taxon>Candidatus Iainarchaeaceae</taxon>
        <taxon>Candidatus Iainarchaeum</taxon>
    </lineage>
</organism>
<keyword evidence="7" id="KW-0269">Exonuclease</keyword>
<evidence type="ECO:0000256" key="8">
    <source>
        <dbReference type="ARBA" id="ARBA00022884"/>
    </source>
</evidence>
<dbReference type="SMART" id="SM01027">
    <property type="entry name" value="Beta-Casp"/>
    <property type="match status" value="1"/>
</dbReference>
<dbReference type="SUPFAM" id="SSF56281">
    <property type="entry name" value="Metallo-hydrolase/oxidoreductase"/>
    <property type="match status" value="1"/>
</dbReference>
<dbReference type="EMBL" id="QMWO01000011">
    <property type="protein sequence ID" value="RLG70288.1"/>
    <property type="molecule type" value="Genomic_DNA"/>
</dbReference>
<dbReference type="NCBIfam" id="TIGR03675">
    <property type="entry name" value="arCOG00543"/>
    <property type="match status" value="1"/>
</dbReference>
<evidence type="ECO:0000313" key="13">
    <source>
        <dbReference type="Proteomes" id="UP000277633"/>
    </source>
</evidence>
<name>A0A497JJZ1_9ARCH</name>
<dbReference type="InterPro" id="IPR019975">
    <property type="entry name" value="aCPSF1"/>
</dbReference>
<dbReference type="CDD" id="cd16295">
    <property type="entry name" value="TTHA0252-CPSF-like_MBL-fold"/>
    <property type="match status" value="1"/>
</dbReference>
<keyword evidence="5" id="KW-0378">Hydrolase</keyword>
<keyword evidence="3" id="KW-0479">Metal-binding</keyword>
<dbReference type="InterPro" id="IPR001279">
    <property type="entry name" value="Metallo-B-lactamas"/>
</dbReference>
<dbReference type="SMART" id="SM00849">
    <property type="entry name" value="Lactamase_B"/>
    <property type="match status" value="1"/>
</dbReference>
<dbReference type="InterPro" id="IPR050698">
    <property type="entry name" value="MBL"/>
</dbReference>
<feature type="non-terminal residue" evidence="12">
    <location>
        <position position="560"/>
    </location>
</feature>
<evidence type="ECO:0000259" key="10">
    <source>
        <dbReference type="SMART" id="SM00849"/>
    </source>
</evidence>
<feature type="domain" description="Metallo-beta-lactamase" evidence="10">
    <location>
        <begin position="191"/>
        <end position="387"/>
    </location>
</feature>
<evidence type="ECO:0000259" key="9">
    <source>
        <dbReference type="SMART" id="SM00322"/>
    </source>
</evidence>
<dbReference type="CDD" id="cd22532">
    <property type="entry name" value="KH-II_CPSF_arch_rpt1"/>
    <property type="match status" value="1"/>
</dbReference>
<keyword evidence="6" id="KW-0862">Zinc</keyword>
<dbReference type="InterPro" id="IPR033769">
    <property type="entry name" value="TffA_KH"/>
</dbReference>
<dbReference type="InterPro" id="IPR004087">
    <property type="entry name" value="KH_dom"/>
</dbReference>
<comment type="cofactor">
    <cofactor evidence="1">
        <name>Zn(2+)</name>
        <dbReference type="ChEBI" id="CHEBI:29105"/>
    </cofactor>
</comment>
<dbReference type="Pfam" id="PF10996">
    <property type="entry name" value="Beta-Casp"/>
    <property type="match status" value="1"/>
</dbReference>
<dbReference type="AlphaFoldDB" id="A0A497JJZ1"/>
<evidence type="ECO:0000256" key="7">
    <source>
        <dbReference type="ARBA" id="ARBA00022839"/>
    </source>
</evidence>
<keyword evidence="2" id="KW-0540">Nuclease</keyword>
<sequence length="560" mass="63571">MERIEEIKARIKEVLPAEAEVTKIEFEGPEIALYTKNPRAFFENENLVARVASELKKRINIRTDKSLLKDPAEAKEKILEIVPKEADIRDIKFNDGFSEVVIEALKPGLVIGKEGSTSKAIILETGWTPKINRAPTSKSDILRGIRHHLHKYHKERKEILKNVAKRIYREANINNNYWVRVVFLGGFREVGRSCILLETNETRILLDCGINVASNREPYPYLDALHFPMDEIDAVIITHAHLDHSGFVPYLFRHGYKGPVYCTEPTRDLMVLLQFDYIDVLVKEGKEPPYTEQDVKHMVKHCIPRDYNEVTDIAPDVRLTLHNAAHILGSASVHLHIGQGDHNLLYSGDIKYGFTRLFDNVDTRYPRLETLIVESTYGGKQDIQPNRQRAEQMLLEIINETIQRGGNVLIPVFAVGRGQEIMLVLENFYRRGEFNSKCYIDGMTAEASAIHTAYPEHLRESVRRRILQNDSPFTSEMFEIVKENERQEIINNGGSVIIASSGMLTGGPSVEYLKALAEDEKNALVFVGYQGEGSLGRKIQTGTRTIPIMAKNGKTKALKI</sequence>
<dbReference type="Proteomes" id="UP000277633">
    <property type="component" value="Unassembled WGS sequence"/>
</dbReference>
<evidence type="ECO:0000256" key="5">
    <source>
        <dbReference type="ARBA" id="ARBA00022801"/>
    </source>
</evidence>
<proteinExistence type="predicted"/>
<protein>
    <submittedName>
        <fullName evidence="12">Beta-CASP ribonuclease aCPSF1</fullName>
    </submittedName>
</protein>
<dbReference type="Gene3D" id="3.30.300.20">
    <property type="match status" value="1"/>
</dbReference>
<evidence type="ECO:0000256" key="2">
    <source>
        <dbReference type="ARBA" id="ARBA00022722"/>
    </source>
</evidence>
<feature type="domain" description="Beta-Casp" evidence="11">
    <location>
        <begin position="418"/>
        <end position="539"/>
    </location>
</feature>
<dbReference type="GO" id="GO:0046872">
    <property type="term" value="F:metal ion binding"/>
    <property type="evidence" value="ECO:0007669"/>
    <property type="project" value="UniProtKB-KW"/>
</dbReference>
<evidence type="ECO:0000256" key="3">
    <source>
        <dbReference type="ARBA" id="ARBA00022723"/>
    </source>
</evidence>
<dbReference type="PANTHER" id="PTHR11203">
    <property type="entry name" value="CLEAVAGE AND POLYADENYLATION SPECIFICITY FACTOR FAMILY MEMBER"/>
    <property type="match status" value="1"/>
</dbReference>
<dbReference type="InterPro" id="IPR036866">
    <property type="entry name" value="RibonucZ/Hydroxyglut_hydro"/>
</dbReference>
<dbReference type="InterPro" id="IPR022712">
    <property type="entry name" value="Beta_Casp"/>
</dbReference>
<dbReference type="GO" id="GO:0003723">
    <property type="term" value="F:RNA binding"/>
    <property type="evidence" value="ECO:0007669"/>
    <property type="project" value="UniProtKB-KW"/>
</dbReference>
<dbReference type="Gene3D" id="3.40.50.10890">
    <property type="match status" value="1"/>
</dbReference>
<keyword evidence="4" id="KW-0255">Endonuclease</keyword>
<reference evidence="12 13" key="1">
    <citation type="submission" date="2018-06" db="EMBL/GenBank/DDBJ databases">
        <title>Extensive metabolic versatility and redundancy in microbially diverse, dynamic hydrothermal sediments.</title>
        <authorList>
            <person name="Dombrowski N."/>
            <person name="Teske A."/>
            <person name="Baker B.J."/>
        </authorList>
    </citation>
    <scope>NUCLEOTIDE SEQUENCE [LARGE SCALE GENOMIC DNA]</scope>
    <source>
        <strain evidence="12">B9_G13</strain>
    </source>
</reference>
<dbReference type="SMART" id="SM00322">
    <property type="entry name" value="KH"/>
    <property type="match status" value="1"/>
</dbReference>
<dbReference type="Pfam" id="PF00753">
    <property type="entry name" value="Lactamase_B"/>
    <property type="match status" value="1"/>
</dbReference>